<dbReference type="SMART" id="SM00986">
    <property type="entry name" value="UDG"/>
    <property type="match status" value="1"/>
</dbReference>
<keyword evidence="12" id="KW-1185">Reference proteome</keyword>
<dbReference type="InterPro" id="IPR044147">
    <property type="entry name" value="UdgB-like"/>
</dbReference>
<keyword evidence="1" id="KW-0004">4Fe-4S</keyword>
<evidence type="ECO:0000256" key="8">
    <source>
        <dbReference type="ARBA" id="ARBA00023779"/>
    </source>
</evidence>
<keyword evidence="7" id="KW-0234">DNA repair</keyword>
<accession>A0A085WRF4</accession>
<dbReference type="PATRIC" id="fig|394096.3.peg.1788"/>
<evidence type="ECO:0000259" key="10">
    <source>
        <dbReference type="SMART" id="SM00986"/>
    </source>
</evidence>
<dbReference type="Proteomes" id="UP000028725">
    <property type="component" value="Unassembled WGS sequence"/>
</dbReference>
<keyword evidence="4" id="KW-0378">Hydrolase</keyword>
<dbReference type="RefSeq" id="WP_044185119.1">
    <property type="nucleotide sequence ID" value="NZ_JMCB01000003.1"/>
</dbReference>
<evidence type="ECO:0000313" key="12">
    <source>
        <dbReference type="Proteomes" id="UP000028725"/>
    </source>
</evidence>
<gene>
    <name evidence="11" type="ORF">DB31_5309</name>
</gene>
<dbReference type="Pfam" id="PF03167">
    <property type="entry name" value="UDG"/>
    <property type="match status" value="1"/>
</dbReference>
<dbReference type="GO" id="GO:0004844">
    <property type="term" value="F:uracil DNA N-glycosylase activity"/>
    <property type="evidence" value="ECO:0007669"/>
    <property type="project" value="InterPro"/>
</dbReference>
<dbReference type="InterPro" id="IPR051536">
    <property type="entry name" value="UDG_Type-4/5"/>
</dbReference>
<dbReference type="STRING" id="394096.DB31_5309"/>
<keyword evidence="3" id="KW-0227">DNA damage</keyword>
<evidence type="ECO:0000313" key="11">
    <source>
        <dbReference type="EMBL" id="KFE70267.1"/>
    </source>
</evidence>
<evidence type="ECO:0000256" key="7">
    <source>
        <dbReference type="ARBA" id="ARBA00023204"/>
    </source>
</evidence>
<dbReference type="SUPFAM" id="SSF52141">
    <property type="entry name" value="Uracil-DNA glycosylase-like"/>
    <property type="match status" value="1"/>
</dbReference>
<dbReference type="GO" id="GO:0006284">
    <property type="term" value="P:base-excision repair"/>
    <property type="evidence" value="ECO:0007669"/>
    <property type="project" value="InterPro"/>
</dbReference>
<feature type="domain" description="Uracil-DNA glycosylase-like" evidence="10">
    <location>
        <begin position="46"/>
        <end position="217"/>
    </location>
</feature>
<keyword evidence="2" id="KW-0479">Metal-binding</keyword>
<comment type="similarity">
    <text evidence="8">Belongs to the uracil-DNA glycosylase (UDG) superfamily. Type 5 (UDGb) family.</text>
</comment>
<evidence type="ECO:0000256" key="6">
    <source>
        <dbReference type="ARBA" id="ARBA00023014"/>
    </source>
</evidence>
<dbReference type="PANTHER" id="PTHR33693">
    <property type="entry name" value="TYPE-5 URACIL-DNA GLYCOSYLASE"/>
    <property type="match status" value="1"/>
</dbReference>
<evidence type="ECO:0000256" key="1">
    <source>
        <dbReference type="ARBA" id="ARBA00022485"/>
    </source>
</evidence>
<keyword evidence="5" id="KW-0408">Iron</keyword>
<dbReference type="PANTHER" id="PTHR33693:SF3">
    <property type="entry name" value="TYPE-5 URACIL-DNA GLYCOSYLASE"/>
    <property type="match status" value="1"/>
</dbReference>
<dbReference type="InterPro" id="IPR036895">
    <property type="entry name" value="Uracil-DNA_glycosylase-like_sf"/>
</dbReference>
<dbReference type="Gene3D" id="3.40.470.10">
    <property type="entry name" value="Uracil-DNA glycosylase-like domain"/>
    <property type="match status" value="1"/>
</dbReference>
<keyword evidence="6" id="KW-0411">Iron-sulfur</keyword>
<dbReference type="GO" id="GO:0051539">
    <property type="term" value="F:4 iron, 4 sulfur cluster binding"/>
    <property type="evidence" value="ECO:0007669"/>
    <property type="project" value="UniProtKB-KW"/>
</dbReference>
<dbReference type="GO" id="GO:0046872">
    <property type="term" value="F:metal ion binding"/>
    <property type="evidence" value="ECO:0007669"/>
    <property type="project" value="UniProtKB-KW"/>
</dbReference>
<evidence type="ECO:0000256" key="5">
    <source>
        <dbReference type="ARBA" id="ARBA00023004"/>
    </source>
</evidence>
<proteinExistence type="inferred from homology"/>
<evidence type="ECO:0000256" key="9">
    <source>
        <dbReference type="ARBA" id="ARBA00023887"/>
    </source>
</evidence>
<evidence type="ECO:0000256" key="4">
    <source>
        <dbReference type="ARBA" id="ARBA00022801"/>
    </source>
</evidence>
<dbReference type="AlphaFoldDB" id="A0A085WRF4"/>
<dbReference type="OrthoDB" id="9787663at2"/>
<dbReference type="CDD" id="cd10031">
    <property type="entry name" value="UDG-F5_TTUDGB_like"/>
    <property type="match status" value="1"/>
</dbReference>
<evidence type="ECO:0000256" key="2">
    <source>
        <dbReference type="ARBA" id="ARBA00022723"/>
    </source>
</evidence>
<dbReference type="SMART" id="SM00987">
    <property type="entry name" value="UreE_C"/>
    <property type="match status" value="1"/>
</dbReference>
<comment type="caution">
    <text evidence="11">The sequence shown here is derived from an EMBL/GenBank/DDBJ whole genome shotgun (WGS) entry which is preliminary data.</text>
</comment>
<sequence length="229" mass="24941">MTKLERLHADITQCRACPRLVEWREEVARVKRRAYREWTYWGRPVPGFGDPRARLVIVGLAPAAHGANRTGRLFTGDRSGDFLYAGLYRAGFANQPTSQHRDDGLTLKGAYITCAARCAPPDNKPLPEELAHCGPFLDRELALLPARVFLALGAIGWNAALVALARTGVVLPTPRPAFGHGAEVPLPGGQTLVGCYHVSQQNTQTGRLTPAMFDAVMARVRQLLATAPP</sequence>
<evidence type="ECO:0000256" key="3">
    <source>
        <dbReference type="ARBA" id="ARBA00022763"/>
    </source>
</evidence>
<dbReference type="InterPro" id="IPR005122">
    <property type="entry name" value="Uracil-DNA_glycosylase-like"/>
</dbReference>
<name>A0A085WRF4_9BACT</name>
<protein>
    <recommendedName>
        <fullName evidence="9">Type-5 uracil-DNA glycosylase</fullName>
    </recommendedName>
</protein>
<dbReference type="EMBL" id="JMCB01000003">
    <property type="protein sequence ID" value="KFE70267.1"/>
    <property type="molecule type" value="Genomic_DNA"/>
</dbReference>
<reference evidence="11 12" key="1">
    <citation type="submission" date="2014-04" db="EMBL/GenBank/DDBJ databases">
        <title>Genome assembly of Hyalangium minutum DSM 14724.</title>
        <authorList>
            <person name="Sharma G."/>
            <person name="Subramanian S."/>
        </authorList>
    </citation>
    <scope>NUCLEOTIDE SEQUENCE [LARGE SCALE GENOMIC DNA]</scope>
    <source>
        <strain evidence="11 12">DSM 14724</strain>
    </source>
</reference>
<organism evidence="11 12">
    <name type="scientific">Hyalangium minutum</name>
    <dbReference type="NCBI Taxonomy" id="394096"/>
    <lineage>
        <taxon>Bacteria</taxon>
        <taxon>Pseudomonadati</taxon>
        <taxon>Myxococcota</taxon>
        <taxon>Myxococcia</taxon>
        <taxon>Myxococcales</taxon>
        <taxon>Cystobacterineae</taxon>
        <taxon>Archangiaceae</taxon>
        <taxon>Hyalangium</taxon>
    </lineage>
</organism>
<dbReference type="GO" id="GO:0033958">
    <property type="term" value="F:DNA-deoxyinosine glycosylase activity"/>
    <property type="evidence" value="ECO:0007669"/>
    <property type="project" value="InterPro"/>
</dbReference>